<accession>A0A3P1UUH8</accession>
<dbReference type="AlphaFoldDB" id="A0A3P1UUH8"/>
<organism evidence="3 4">
    <name type="scientific">Fusobacterium canifelinum</name>
    <dbReference type="NCBI Taxonomy" id="285729"/>
    <lineage>
        <taxon>Bacteria</taxon>
        <taxon>Fusobacteriati</taxon>
        <taxon>Fusobacteriota</taxon>
        <taxon>Fusobacteriia</taxon>
        <taxon>Fusobacteriales</taxon>
        <taxon>Fusobacteriaceae</taxon>
        <taxon>Fusobacterium</taxon>
    </lineage>
</organism>
<feature type="domain" description="DUF4143" evidence="2">
    <location>
        <begin position="204"/>
        <end position="351"/>
    </location>
</feature>
<evidence type="ECO:0000259" key="2">
    <source>
        <dbReference type="Pfam" id="PF13635"/>
    </source>
</evidence>
<sequence length="403" mass="47538">MTKRELYIEKIKPFIDKDIIKVLTGIRRSGKSVMLKLIMEELKQNGIDKKQFININFENLINRELTTANKLHKYILKKANEIKKKCYIFLDEIQEVKDWEKCINSLRFNEEYNFDIYITGSNAKLLSGELSTYLAGRYVEFVIYPFSFKEFLDTLKSIQQNISIREAFLKYIKFGGMPFLYNLAFEEEPSLQYLNDIYSSIILKDITQRNKIRDTDLLERLINYLIMNVGNNFSATSISKFFKSENRKVSVETILNYIKATEEAFLIYKVSRDDLIGKKTLNVNEKYYIVDHGIREAILESNQRDINQIFENIIYLELLRRGYNIKVGKVDNLEVDFVCTKGNEKIYIQVAYLLASPETIEREFSSLEKINDNYPKYVISMDEFDMSRNGIRHINIIDFLMKP</sequence>
<dbReference type="InterPro" id="IPR027417">
    <property type="entry name" value="P-loop_NTPase"/>
</dbReference>
<reference evidence="3 4" key="1">
    <citation type="submission" date="2018-11" db="EMBL/GenBank/DDBJ databases">
        <title>Genomes From Bacteria Associated with the Canine Oral Cavity: a Test Case for Automated Genome-Based Taxonomic Assignment.</title>
        <authorList>
            <person name="Coil D.A."/>
            <person name="Jospin G."/>
            <person name="Darling A.E."/>
            <person name="Wallis C."/>
            <person name="Davis I.J."/>
            <person name="Harris S."/>
            <person name="Eisen J.A."/>
            <person name="Holcombe L.J."/>
            <person name="O'Flynn C."/>
        </authorList>
    </citation>
    <scope>NUCLEOTIDE SEQUENCE [LARGE SCALE GENOMIC DNA]</scope>
    <source>
        <strain evidence="3 4">OH4460_COT-188</strain>
    </source>
</reference>
<keyword evidence="3" id="KW-0067">ATP-binding</keyword>
<dbReference type="Gene3D" id="3.40.50.300">
    <property type="entry name" value="P-loop containing nucleotide triphosphate hydrolases"/>
    <property type="match status" value="1"/>
</dbReference>
<proteinExistence type="predicted"/>
<gene>
    <name evidence="3" type="ORF">EII27_06115</name>
</gene>
<dbReference type="RefSeq" id="WP_124796647.1">
    <property type="nucleotide sequence ID" value="NZ_RQYY01000008.1"/>
</dbReference>
<protein>
    <submittedName>
        <fullName evidence="3">ATP-binding protein</fullName>
    </submittedName>
</protein>
<evidence type="ECO:0000259" key="1">
    <source>
        <dbReference type="Pfam" id="PF13173"/>
    </source>
</evidence>
<comment type="caution">
    <text evidence="3">The sequence shown here is derived from an EMBL/GenBank/DDBJ whole genome shotgun (WGS) entry which is preliminary data.</text>
</comment>
<dbReference type="Pfam" id="PF13635">
    <property type="entry name" value="DUF4143"/>
    <property type="match status" value="1"/>
</dbReference>
<dbReference type="EMBL" id="RQYY01000008">
    <property type="protein sequence ID" value="RRD25619.1"/>
    <property type="molecule type" value="Genomic_DNA"/>
</dbReference>
<feature type="domain" description="AAA" evidence="1">
    <location>
        <begin position="20"/>
        <end position="152"/>
    </location>
</feature>
<dbReference type="Pfam" id="PF13173">
    <property type="entry name" value="AAA_14"/>
    <property type="match status" value="1"/>
</dbReference>
<dbReference type="PANTHER" id="PTHR33295:SF20">
    <property type="entry name" value="ATPASE"/>
    <property type="match status" value="1"/>
</dbReference>
<dbReference type="OrthoDB" id="9801684at2"/>
<keyword evidence="3" id="KW-0547">Nucleotide-binding</keyword>
<name>A0A3P1UUH8_9FUSO</name>
<dbReference type="PANTHER" id="PTHR33295">
    <property type="entry name" value="ATPASE"/>
    <property type="match status" value="1"/>
</dbReference>
<dbReference type="SUPFAM" id="SSF52540">
    <property type="entry name" value="P-loop containing nucleoside triphosphate hydrolases"/>
    <property type="match status" value="1"/>
</dbReference>
<evidence type="ECO:0000313" key="3">
    <source>
        <dbReference type="EMBL" id="RRD25619.1"/>
    </source>
</evidence>
<evidence type="ECO:0000313" key="4">
    <source>
        <dbReference type="Proteomes" id="UP000281534"/>
    </source>
</evidence>
<dbReference type="InterPro" id="IPR025420">
    <property type="entry name" value="DUF4143"/>
</dbReference>
<dbReference type="GO" id="GO:0005524">
    <property type="term" value="F:ATP binding"/>
    <property type="evidence" value="ECO:0007669"/>
    <property type="project" value="UniProtKB-KW"/>
</dbReference>
<dbReference type="InterPro" id="IPR041682">
    <property type="entry name" value="AAA_14"/>
</dbReference>
<dbReference type="Proteomes" id="UP000281534">
    <property type="component" value="Unassembled WGS sequence"/>
</dbReference>